<evidence type="ECO:0000313" key="2">
    <source>
        <dbReference type="Proteomes" id="UP000014028"/>
    </source>
</evidence>
<protein>
    <submittedName>
        <fullName evidence="1">Uncharacterized protein</fullName>
    </submittedName>
</protein>
<evidence type="ECO:0000313" key="1">
    <source>
        <dbReference type="EMBL" id="EOQ19610.1"/>
    </source>
</evidence>
<organism evidence="1 2">
    <name type="scientific">Bacillus cereus VD184</name>
    <dbReference type="NCBI Taxonomy" id="1053242"/>
    <lineage>
        <taxon>Bacteria</taxon>
        <taxon>Bacillati</taxon>
        <taxon>Bacillota</taxon>
        <taxon>Bacilli</taxon>
        <taxon>Bacillales</taxon>
        <taxon>Bacillaceae</taxon>
        <taxon>Bacillus</taxon>
        <taxon>Bacillus cereus group</taxon>
    </lineage>
</organism>
<gene>
    <name evidence="1" type="ORF">IKC_04084</name>
</gene>
<dbReference type="AlphaFoldDB" id="A0A9W5VV18"/>
<reference evidence="1 2" key="1">
    <citation type="submission" date="2012-12" db="EMBL/GenBank/DDBJ databases">
        <title>The Genome Sequence of Bacillus cereus VD184.</title>
        <authorList>
            <consortium name="The Broad Institute Genome Sequencing Platform"/>
            <consortium name="The Broad Institute Genome Sequencing Center for Infectious Disease"/>
            <person name="Feldgarden M."/>
            <person name="Van der Auwera G.A."/>
            <person name="Mahillon J."/>
            <person name="Duprez V."/>
            <person name="Timmery S."/>
            <person name="Mattelet C."/>
            <person name="Dierick K."/>
            <person name="Sun M."/>
            <person name="Yu Z."/>
            <person name="Zhu L."/>
            <person name="Hu X."/>
            <person name="Shank E.B."/>
            <person name="Swiecicka I."/>
            <person name="Hansen B.M."/>
            <person name="Andrup L."/>
            <person name="Walker B."/>
            <person name="Young S.K."/>
            <person name="Zeng Q."/>
            <person name="Gargeya S."/>
            <person name="Fitzgerald M."/>
            <person name="Haas B."/>
            <person name="Abouelleil A."/>
            <person name="Alvarado L."/>
            <person name="Arachchi H.M."/>
            <person name="Berlin A.M."/>
            <person name="Chapman S.B."/>
            <person name="Dewar J."/>
            <person name="Goldberg J."/>
            <person name="Griggs A."/>
            <person name="Gujja S."/>
            <person name="Hansen M."/>
            <person name="Howarth C."/>
            <person name="Imamovic A."/>
            <person name="Larimer J."/>
            <person name="McCowan C."/>
            <person name="Murphy C."/>
            <person name="Neiman D."/>
            <person name="Pearson M."/>
            <person name="Priest M."/>
            <person name="Roberts A."/>
            <person name="Saif S."/>
            <person name="Shea T."/>
            <person name="Sisk P."/>
            <person name="Sykes S."/>
            <person name="Wortman J."/>
            <person name="Nusbaum C."/>
            <person name="Birren B."/>
        </authorList>
    </citation>
    <scope>NUCLEOTIDE SEQUENCE [LARGE SCALE GENOMIC DNA]</scope>
    <source>
        <strain evidence="1 2">VD184</strain>
    </source>
</reference>
<sequence length="66" mass="7737">MILKEIKFSDRTTFCFSCAKSISINSPNNLDGLYFCNDCFEKRKDLILTHRTSKIDLVFVKEQLKE</sequence>
<proteinExistence type="predicted"/>
<name>A0A9W5VV18_BACCE</name>
<dbReference type="Proteomes" id="UP000014028">
    <property type="component" value="Unassembled WGS sequence"/>
</dbReference>
<accession>A0A9W5VV18</accession>
<dbReference type="EMBL" id="AHFK01000018">
    <property type="protein sequence ID" value="EOQ19610.1"/>
    <property type="molecule type" value="Genomic_DNA"/>
</dbReference>
<comment type="caution">
    <text evidence="1">The sequence shown here is derived from an EMBL/GenBank/DDBJ whole genome shotgun (WGS) entry which is preliminary data.</text>
</comment>